<dbReference type="OrthoDB" id="9773938at2"/>
<protein>
    <recommendedName>
        <fullName evidence="4">DUF5050 domain-containing protein</fullName>
    </recommendedName>
</protein>
<dbReference type="Proteomes" id="UP000028705">
    <property type="component" value="Unassembled WGS sequence"/>
</dbReference>
<dbReference type="EMBL" id="JPRH01000002">
    <property type="protein sequence ID" value="KFF13492.1"/>
    <property type="molecule type" value="Genomic_DNA"/>
</dbReference>
<keyword evidence="1" id="KW-0732">Signal</keyword>
<sequence>MNIRKILPFVFASALFFNVACSNDDETAATAITYENGILISNEGGFTSPTSEVSFLSNNWGNVYNGIYASNNNNEVLGKVFQTIGFSGNYAYLVCNIPNKIEIVNRYSFKKVSTVTSNLDNPRYIAFSGAQYYVTNNDYASVHKLNVYNSDNSFVKSISFDRAAEKVVEASGSIVVQTDGVTYAPGEVATGYTITIVKPSTNVVDKTVTLPSNGIIRDLVSYNGNAYALASDNTNSYIYKINTADGTATTTTLTAIPQAQKLRISNNTLYFSTGDNKVYRMALGSTTIPTTPLFTAPTGTLYGIDVIDSNIYVSTTNFTSDSKINIYNANTGALLKTFTAGISTNGFYKN</sequence>
<dbReference type="AlphaFoldDB" id="A0A086A9X8"/>
<evidence type="ECO:0008006" key="4">
    <source>
        <dbReference type="Google" id="ProtNLM"/>
    </source>
</evidence>
<comment type="caution">
    <text evidence="2">The sequence shown here is derived from an EMBL/GenBank/DDBJ whole genome shotgun (WGS) entry which is preliminary data.</text>
</comment>
<dbReference type="SUPFAM" id="SSF63825">
    <property type="entry name" value="YWTD domain"/>
    <property type="match status" value="1"/>
</dbReference>
<dbReference type="Gene3D" id="2.130.10.10">
    <property type="entry name" value="YVTN repeat-like/Quinoprotein amine dehydrogenase"/>
    <property type="match status" value="1"/>
</dbReference>
<name>A0A086A9X8_9FLAO</name>
<dbReference type="eggNOG" id="COG3391">
    <property type="taxonomic scope" value="Bacteria"/>
</dbReference>
<feature type="signal peptide" evidence="1">
    <location>
        <begin position="1"/>
        <end position="22"/>
    </location>
</feature>
<evidence type="ECO:0000313" key="3">
    <source>
        <dbReference type="Proteomes" id="UP000028705"/>
    </source>
</evidence>
<dbReference type="InterPro" id="IPR015943">
    <property type="entry name" value="WD40/YVTN_repeat-like_dom_sf"/>
</dbReference>
<gene>
    <name evidence="2" type="ORF">IW15_06800</name>
</gene>
<feature type="chain" id="PRO_5001802450" description="DUF5050 domain-containing protein" evidence="1">
    <location>
        <begin position="23"/>
        <end position="350"/>
    </location>
</feature>
<reference evidence="2 3" key="1">
    <citation type="submission" date="2014-07" db="EMBL/GenBank/DDBJ databases">
        <title>Genome of Chryseobacterium soli DSM 19298.</title>
        <authorList>
            <person name="Stropko S.J."/>
            <person name="Pipes S.E."/>
            <person name="Newman J."/>
        </authorList>
    </citation>
    <scope>NUCLEOTIDE SEQUENCE [LARGE SCALE GENOMIC DNA]</scope>
    <source>
        <strain evidence="2 3">DSM 19298</strain>
    </source>
</reference>
<organism evidence="2 3">
    <name type="scientific">Chryseobacterium soli</name>
    <dbReference type="NCBI Taxonomy" id="445961"/>
    <lineage>
        <taxon>Bacteria</taxon>
        <taxon>Pseudomonadati</taxon>
        <taxon>Bacteroidota</taxon>
        <taxon>Flavobacteriia</taxon>
        <taxon>Flavobacteriales</taxon>
        <taxon>Weeksellaceae</taxon>
        <taxon>Chryseobacterium group</taxon>
        <taxon>Chryseobacterium</taxon>
    </lineage>
</organism>
<proteinExistence type="predicted"/>
<evidence type="ECO:0000313" key="2">
    <source>
        <dbReference type="EMBL" id="KFF13492.1"/>
    </source>
</evidence>
<accession>A0A086A9X8</accession>
<keyword evidence="3" id="KW-1185">Reference proteome</keyword>
<dbReference type="STRING" id="445961.IW15_06800"/>
<dbReference type="RefSeq" id="WP_034710132.1">
    <property type="nucleotide sequence ID" value="NZ_JPRH01000002.1"/>
</dbReference>
<evidence type="ECO:0000256" key="1">
    <source>
        <dbReference type="SAM" id="SignalP"/>
    </source>
</evidence>